<sequence length="64" mass="6998">MGAHAWVSRPPFSIVTVHCFSILSYFSGVSSFTDGASLVEMRKVLPGVVSDFPFHVSDMLFGVF</sequence>
<accession>A0A2P6QLT8</accession>
<name>A0A2P6QLT8_ROSCH</name>
<gene>
    <name evidence="2" type="ORF">RchiOBHm_Chr5g0076841</name>
</gene>
<dbReference type="Proteomes" id="UP000238479">
    <property type="component" value="Chromosome 5"/>
</dbReference>
<dbReference type="Gramene" id="PRQ35147">
    <property type="protein sequence ID" value="PRQ35147"/>
    <property type="gene ID" value="RchiOBHm_Chr5g0076841"/>
</dbReference>
<evidence type="ECO:0000313" key="3">
    <source>
        <dbReference type="Proteomes" id="UP000238479"/>
    </source>
</evidence>
<keyword evidence="1" id="KW-0472">Membrane</keyword>
<organism evidence="2 3">
    <name type="scientific">Rosa chinensis</name>
    <name type="common">China rose</name>
    <dbReference type="NCBI Taxonomy" id="74649"/>
    <lineage>
        <taxon>Eukaryota</taxon>
        <taxon>Viridiplantae</taxon>
        <taxon>Streptophyta</taxon>
        <taxon>Embryophyta</taxon>
        <taxon>Tracheophyta</taxon>
        <taxon>Spermatophyta</taxon>
        <taxon>Magnoliopsida</taxon>
        <taxon>eudicotyledons</taxon>
        <taxon>Gunneridae</taxon>
        <taxon>Pentapetalae</taxon>
        <taxon>rosids</taxon>
        <taxon>fabids</taxon>
        <taxon>Rosales</taxon>
        <taxon>Rosaceae</taxon>
        <taxon>Rosoideae</taxon>
        <taxon>Rosoideae incertae sedis</taxon>
        <taxon>Rosa</taxon>
    </lineage>
</organism>
<feature type="transmembrane region" description="Helical" evidence="1">
    <location>
        <begin position="12"/>
        <end position="33"/>
    </location>
</feature>
<evidence type="ECO:0000256" key="1">
    <source>
        <dbReference type="SAM" id="Phobius"/>
    </source>
</evidence>
<comment type="caution">
    <text evidence="2">The sequence shown here is derived from an EMBL/GenBank/DDBJ whole genome shotgun (WGS) entry which is preliminary data.</text>
</comment>
<proteinExistence type="predicted"/>
<protein>
    <submittedName>
        <fullName evidence="2">Uncharacterized protein</fullName>
    </submittedName>
</protein>
<dbReference type="AlphaFoldDB" id="A0A2P6QLT8"/>
<reference evidence="2 3" key="1">
    <citation type="journal article" date="2018" name="Nat. Genet.">
        <title>The Rosa genome provides new insights in the design of modern roses.</title>
        <authorList>
            <person name="Bendahmane M."/>
        </authorList>
    </citation>
    <scope>NUCLEOTIDE SEQUENCE [LARGE SCALE GENOMIC DNA]</scope>
    <source>
        <strain evidence="3">cv. Old Blush</strain>
    </source>
</reference>
<keyword evidence="3" id="KW-1185">Reference proteome</keyword>
<keyword evidence="1" id="KW-0812">Transmembrane</keyword>
<evidence type="ECO:0000313" key="2">
    <source>
        <dbReference type="EMBL" id="PRQ35147.1"/>
    </source>
</evidence>
<keyword evidence="1" id="KW-1133">Transmembrane helix</keyword>
<dbReference type="EMBL" id="PDCK01000043">
    <property type="protein sequence ID" value="PRQ35147.1"/>
    <property type="molecule type" value="Genomic_DNA"/>
</dbReference>